<dbReference type="GO" id="GO:0019280">
    <property type="term" value="P:L-methionine biosynthetic process from L-homoserine via O-acetyl-L-homoserine"/>
    <property type="evidence" value="ECO:0007669"/>
    <property type="project" value="EnsemblFungi"/>
</dbReference>
<dbReference type="HAMAP" id="MF_00172">
    <property type="entry name" value="Meth_synth"/>
    <property type="match status" value="1"/>
</dbReference>
<keyword evidence="6" id="KW-0028">Amino-acid biosynthesis</keyword>
<sequence length="809" mass="91411">MGLSFPTRFPLHVYKRIPLFGLLVPHKASRSTYYISSFHRSSITMVTATNLGFPRIGANRELKKLVENYWNGKLDEKALLTGAKNLRAEHWNIQKKAGVQDGHIPSNDFSFYDQVLDHLHLFGVIPQKYQGLKFPLEAYFAMGRGLQRPDEGIDVPAMEMKKWFDTNYHFIVPEFQANQEFTLRSRKPIDEFVEAKALGIKTRPVLLGPVSFLRLGKAAKGQSFDPISLLDRLLPVYESLLRELANAGAEWVQIDEPILTFDLPAEFKNHYSKAYTKLSAVSGIKILVANYFGRLGENLDIVANLPIAALHVDLVRAPEELDAVLKIAQDKNLALSVGVINGRNIWKADLDAAIATVRRAVGLLGSDKVFVAPSCSMLHTPHSLEAETKMDKTILDWLSFAVQKLSEIAIITKAVNQGEDAVADALSANRKSMQARRTSPLIHDPQVQAEMKAVTEEMFKRKSPFPQRAAAQQAKLNLPPFPTTTVGSFPQTKEVRVARQKLKKGEWTPAEYEAFIKAETDKCIRFQEQVGLDVLVHGEFERNDMVEYFGENLKGYVFSQNGWVQSYGSRCVKPPIIYGDVSRPNPMTVEWSKYAQSKTQKAMKGMLTGPVTMLQWSFVRDDQPRRDTAFQLALAIRKEVQDLERAGIPVIQIDEPAIREGLPLRHSDWQEYLNWAARAFLLSSTGVEDTTQIHTHMCYSDFNDIFSTIQALDADAITIENSKSDLKLLNAFERYGYTNGIGPGLYDIHSPRVPSEEEMRERLQEMLKYLKKDLVWVNPDCGLKTRGWPETERALSNMCRVAESFRKSA</sequence>
<dbReference type="UniPathway" id="UPA00051">
    <property type="reaction ID" value="UER00082"/>
</dbReference>
<dbReference type="AlphaFoldDB" id="A0A0L0HHH7"/>
<dbReference type="GO" id="GO:0008270">
    <property type="term" value="F:zinc ion binding"/>
    <property type="evidence" value="ECO:0007669"/>
    <property type="project" value="InterPro"/>
</dbReference>
<evidence type="ECO:0000256" key="10">
    <source>
        <dbReference type="ARBA" id="ARBA00023167"/>
    </source>
</evidence>
<comment type="cofactor">
    <cofactor evidence="14">
        <name>Zn(2+)</name>
        <dbReference type="ChEBI" id="CHEBI:29105"/>
    </cofactor>
    <text evidence="14">Binds 2 Zn(2+) ions per subunit.</text>
</comment>
<dbReference type="FunFam" id="3.20.20.210:FF:000002">
    <property type="entry name" value="5-methyltetrahydropteroyltriglutamate--homocysteine methyltransferase"/>
    <property type="match status" value="1"/>
</dbReference>
<feature type="binding site" evidence="14">
    <location>
        <position position="720"/>
    </location>
    <ligand>
        <name>Zn(2+)</name>
        <dbReference type="ChEBI" id="CHEBI:29105"/>
        <label>1</label>
        <note>catalytic</note>
    </ligand>
</feature>
<name>A0A0L0HHH7_SPIPD</name>
<gene>
    <name evidence="18" type="ORF">SPPG_04598</name>
</gene>
<dbReference type="Proteomes" id="UP000053201">
    <property type="component" value="Unassembled WGS sequence"/>
</dbReference>
<protein>
    <recommendedName>
        <fullName evidence="4">5-methyltetrahydropteroyltriglutamate--homocysteine S-methyltransferase</fullName>
        <ecNumber evidence="4">2.1.1.14</ecNumber>
    </recommendedName>
    <alternativeName>
        <fullName evidence="12">Cobalamin-independent methionine synthase</fullName>
    </alternativeName>
    <alternativeName>
        <fullName evidence="11">Methionine synthase, vitamin-B12 independent isozyme</fullName>
    </alternativeName>
</protein>
<feature type="binding site" evidence="13">
    <location>
        <position position="167"/>
    </location>
    <ligand>
        <name>5-methyltetrahydropteroyltri-L-glutamate</name>
        <dbReference type="ChEBI" id="CHEBI:58207"/>
    </ligand>
</feature>
<organism evidence="18 19">
    <name type="scientific">Spizellomyces punctatus (strain DAOM BR117)</name>
    <dbReference type="NCBI Taxonomy" id="645134"/>
    <lineage>
        <taxon>Eukaryota</taxon>
        <taxon>Fungi</taxon>
        <taxon>Fungi incertae sedis</taxon>
        <taxon>Chytridiomycota</taxon>
        <taxon>Chytridiomycota incertae sedis</taxon>
        <taxon>Chytridiomycetes</taxon>
        <taxon>Spizellomycetales</taxon>
        <taxon>Spizellomycetaceae</taxon>
        <taxon>Spizellomyces</taxon>
    </lineage>
</organism>
<keyword evidence="9 14" id="KW-0862">Zinc</keyword>
<dbReference type="Pfam" id="PF08267">
    <property type="entry name" value="Meth_synt_1"/>
    <property type="match status" value="1"/>
</dbReference>
<evidence type="ECO:0000256" key="14">
    <source>
        <dbReference type="PIRSR" id="PIRSR000382-2"/>
    </source>
</evidence>
<dbReference type="Pfam" id="PF01717">
    <property type="entry name" value="Meth_synt_2"/>
    <property type="match status" value="1"/>
</dbReference>
<evidence type="ECO:0000256" key="13">
    <source>
        <dbReference type="PIRSR" id="PIRSR000382-1"/>
    </source>
</evidence>
<keyword evidence="7 18" id="KW-0808">Transferase</keyword>
<dbReference type="FunFam" id="3.20.20.210:FF:000003">
    <property type="entry name" value="5-methyltetrahydropteroyltriglutamate--homocysteine methyltransferase"/>
    <property type="match status" value="1"/>
</dbReference>
<dbReference type="EMBL" id="KQ257456">
    <property type="protein sequence ID" value="KND00269.1"/>
    <property type="molecule type" value="Genomic_DNA"/>
</dbReference>
<comment type="pathway">
    <text evidence="2">Amino-acid biosynthesis; L-methionine biosynthesis via de novo pathway; L-methionine from L-homocysteine (MetE route): step 1/1.</text>
</comment>
<evidence type="ECO:0000256" key="12">
    <source>
        <dbReference type="ARBA" id="ARBA00031314"/>
    </source>
</evidence>
<evidence type="ECO:0000256" key="8">
    <source>
        <dbReference type="ARBA" id="ARBA00022723"/>
    </source>
</evidence>
<dbReference type="FunCoup" id="A0A0L0HHH7">
    <property type="interactions" value="157"/>
</dbReference>
<feature type="binding site" evidence="14">
    <location>
        <position position="698"/>
    </location>
    <ligand>
        <name>Zn(2+)</name>
        <dbReference type="ChEBI" id="CHEBI:29105"/>
        <label>1</label>
        <note>catalytic</note>
    </ligand>
</feature>
<dbReference type="NCBIfam" id="NF003556">
    <property type="entry name" value="PRK05222.1"/>
    <property type="match status" value="1"/>
</dbReference>
<evidence type="ECO:0000313" key="18">
    <source>
        <dbReference type="EMBL" id="KND00269.1"/>
    </source>
</evidence>
<dbReference type="GO" id="GO:0032259">
    <property type="term" value="P:methylation"/>
    <property type="evidence" value="ECO:0007669"/>
    <property type="project" value="UniProtKB-KW"/>
</dbReference>
<evidence type="ECO:0000256" key="3">
    <source>
        <dbReference type="ARBA" id="ARBA00009553"/>
    </source>
</evidence>
<feature type="binding site" evidence="13">
    <location>
        <position position="539"/>
    </location>
    <ligand>
        <name>L-methionine</name>
        <dbReference type="ChEBI" id="CHEBI:57844"/>
    </ligand>
</feature>
<evidence type="ECO:0000259" key="17">
    <source>
        <dbReference type="Pfam" id="PF08267"/>
    </source>
</evidence>
<feature type="binding site" evidence="13">
    <location>
        <position position="654"/>
    </location>
    <ligand>
        <name>L-methionine</name>
        <dbReference type="ChEBI" id="CHEBI:57844"/>
    </ligand>
</feature>
<dbReference type="eggNOG" id="KOG2263">
    <property type="taxonomic scope" value="Eukaryota"/>
</dbReference>
<dbReference type="EC" id="2.1.1.14" evidence="4"/>
<dbReference type="Gene3D" id="3.20.20.210">
    <property type="match status" value="2"/>
</dbReference>
<dbReference type="OrthoDB" id="1053771at2759"/>
<evidence type="ECO:0000256" key="4">
    <source>
        <dbReference type="ARBA" id="ARBA00012034"/>
    </source>
</evidence>
<dbReference type="InterPro" id="IPR013215">
    <property type="entry name" value="Cbl-indep_Met_Synth_N"/>
</dbReference>
<dbReference type="PANTHER" id="PTHR30519">
    <property type="entry name" value="5-METHYLTETRAHYDROPTEROYLTRIGLUTAMATE--HOMOCYSTEINE METHYLTRANSFERASE"/>
    <property type="match status" value="1"/>
</dbReference>
<evidence type="ECO:0000256" key="15">
    <source>
        <dbReference type="PIRSR" id="PIRSR000382-3"/>
    </source>
</evidence>
<evidence type="ECO:0000256" key="7">
    <source>
        <dbReference type="ARBA" id="ARBA00022679"/>
    </source>
</evidence>
<dbReference type="NCBIfam" id="TIGR01371">
    <property type="entry name" value="met_syn_B12ind"/>
    <property type="match status" value="1"/>
</dbReference>
<evidence type="ECO:0000256" key="9">
    <source>
        <dbReference type="ARBA" id="ARBA00022833"/>
    </source>
</evidence>
<dbReference type="CDD" id="cd03312">
    <property type="entry name" value="CIMS_N_terminal_like"/>
    <property type="match status" value="1"/>
</dbReference>
<dbReference type="VEuPathDB" id="FungiDB:SPPG_04598"/>
<dbReference type="SUPFAM" id="SSF51726">
    <property type="entry name" value="UROD/MetE-like"/>
    <property type="match status" value="2"/>
</dbReference>
<comment type="similarity">
    <text evidence="3">Belongs to the vitamin-B12 independent methionine synthase family.</text>
</comment>
<dbReference type="GeneID" id="27688038"/>
<evidence type="ECO:0000256" key="1">
    <source>
        <dbReference type="ARBA" id="ARBA00002777"/>
    </source>
</evidence>
<dbReference type="InterPro" id="IPR038071">
    <property type="entry name" value="UROD/MetE-like_sf"/>
</dbReference>
<feature type="domain" description="Cobalamin-independent methionine synthase MetE C-terminal/archaeal" evidence="16">
    <location>
        <begin position="481"/>
        <end position="803"/>
    </location>
</feature>
<dbReference type="GO" id="GO:0003871">
    <property type="term" value="F:5-methyltetrahydropteroyltriglutamate-homocysteine S-methyltransferase activity"/>
    <property type="evidence" value="ECO:0007669"/>
    <property type="project" value="UniProtKB-EC"/>
</dbReference>
<keyword evidence="8 14" id="KW-0479">Metal-binding</keyword>
<dbReference type="CDD" id="cd03311">
    <property type="entry name" value="CIMS_C_terminal_like"/>
    <property type="match status" value="1"/>
</dbReference>
<keyword evidence="5 18" id="KW-0489">Methyltransferase</keyword>
<dbReference type="OMA" id="KVMKGML"/>
<dbReference type="RefSeq" id="XP_016608308.1">
    <property type="nucleotide sequence ID" value="XM_016752833.1"/>
</dbReference>
<reference evidence="18 19" key="1">
    <citation type="submission" date="2009-08" db="EMBL/GenBank/DDBJ databases">
        <title>The Genome Sequence of Spizellomyces punctatus strain DAOM BR117.</title>
        <authorList>
            <consortium name="The Broad Institute Genome Sequencing Platform"/>
            <person name="Russ C."/>
            <person name="Cuomo C."/>
            <person name="Shea T."/>
            <person name="Young S.K."/>
            <person name="Zeng Q."/>
            <person name="Koehrsen M."/>
            <person name="Haas B."/>
            <person name="Borodovsky M."/>
            <person name="Guigo R."/>
            <person name="Alvarado L."/>
            <person name="Berlin A."/>
            <person name="Bochicchio J."/>
            <person name="Borenstein D."/>
            <person name="Chapman S."/>
            <person name="Chen Z."/>
            <person name="Engels R."/>
            <person name="Freedman E."/>
            <person name="Gellesch M."/>
            <person name="Goldberg J."/>
            <person name="Griggs A."/>
            <person name="Gujja S."/>
            <person name="Heiman D."/>
            <person name="Hepburn T."/>
            <person name="Howarth C."/>
            <person name="Jen D."/>
            <person name="Larson L."/>
            <person name="Lewis B."/>
            <person name="Mehta T."/>
            <person name="Park D."/>
            <person name="Pearson M."/>
            <person name="Roberts A."/>
            <person name="Saif S."/>
            <person name="Shenoy N."/>
            <person name="Sisk P."/>
            <person name="Stolte C."/>
            <person name="Sykes S."/>
            <person name="Thomson T."/>
            <person name="Walk T."/>
            <person name="White J."/>
            <person name="Yandava C."/>
            <person name="Burger G."/>
            <person name="Gray M.W."/>
            <person name="Holland P.W.H."/>
            <person name="King N."/>
            <person name="Lang F.B.F."/>
            <person name="Roger A.J."/>
            <person name="Ruiz-Trillo I."/>
            <person name="Lander E."/>
            <person name="Nusbaum C."/>
        </authorList>
    </citation>
    <scope>NUCLEOTIDE SEQUENCE [LARGE SCALE GENOMIC DNA]</scope>
    <source>
        <strain evidence="18 19">DAOM BR117</strain>
    </source>
</reference>
<dbReference type="PIRSF" id="PIRSF000382">
    <property type="entry name" value="MeTrfase_B12_ind"/>
    <property type="match status" value="1"/>
</dbReference>
<feature type="binding site" evidence="13">
    <location>
        <position position="63"/>
    </location>
    <ligand>
        <name>5-methyltetrahydropteroyltri-L-glutamate</name>
        <dbReference type="ChEBI" id="CHEBI:58207"/>
    </ligand>
</feature>
<feature type="binding site" evidence="13">
    <location>
        <begin position="570"/>
        <end position="571"/>
    </location>
    <ligand>
        <name>5-methyltetrahydropteroyltri-L-glutamate</name>
        <dbReference type="ChEBI" id="CHEBI:58207"/>
    </ligand>
</feature>
<feature type="binding site" evidence="13">
    <location>
        <position position="616"/>
    </location>
    <ligand>
        <name>5-methyltetrahydropteroyltri-L-glutamate</name>
        <dbReference type="ChEBI" id="CHEBI:58207"/>
    </ligand>
</feature>
<dbReference type="InterPro" id="IPR002629">
    <property type="entry name" value="Met_Synth_C/arc"/>
</dbReference>
<evidence type="ECO:0000256" key="5">
    <source>
        <dbReference type="ARBA" id="ARBA00022603"/>
    </source>
</evidence>
<dbReference type="InParanoid" id="A0A0L0HHH7"/>
<evidence type="ECO:0000256" key="2">
    <source>
        <dbReference type="ARBA" id="ARBA00004681"/>
    </source>
</evidence>
<feature type="binding site" evidence="14">
    <location>
        <position position="696"/>
    </location>
    <ligand>
        <name>Zn(2+)</name>
        <dbReference type="ChEBI" id="CHEBI:29105"/>
        <label>1</label>
        <note>catalytic</note>
    </ligand>
</feature>
<keyword evidence="10" id="KW-0486">Methionine biosynthesis</keyword>
<dbReference type="InterPro" id="IPR006276">
    <property type="entry name" value="Cobalamin-indep_Met_synthase"/>
</dbReference>
<keyword evidence="19" id="KW-1185">Reference proteome</keyword>
<accession>A0A0L0HHH7</accession>
<feature type="domain" description="Cobalamin-independent methionine synthase MetE N-terminal" evidence="17">
    <location>
        <begin position="48"/>
        <end position="359"/>
    </location>
</feature>
<proteinExistence type="inferred from homology"/>
<feature type="binding site" evidence="14">
    <location>
        <position position="781"/>
    </location>
    <ligand>
        <name>Zn(2+)</name>
        <dbReference type="ChEBI" id="CHEBI:29105"/>
        <label>1</label>
        <note>catalytic</note>
    </ligand>
</feature>
<evidence type="ECO:0000256" key="11">
    <source>
        <dbReference type="ARBA" id="ARBA00030765"/>
    </source>
</evidence>
<feature type="active site" description="Proton donor" evidence="15">
    <location>
        <position position="749"/>
    </location>
</feature>
<dbReference type="STRING" id="645134.A0A0L0HHH7"/>
<evidence type="ECO:0000256" key="6">
    <source>
        <dbReference type="ARBA" id="ARBA00022605"/>
    </source>
</evidence>
<feature type="binding site" evidence="13">
    <location>
        <position position="654"/>
    </location>
    <ligand>
        <name>L-homocysteine</name>
        <dbReference type="ChEBI" id="CHEBI:58199"/>
    </ligand>
</feature>
<evidence type="ECO:0000259" key="16">
    <source>
        <dbReference type="Pfam" id="PF01717"/>
    </source>
</evidence>
<evidence type="ECO:0000313" key="19">
    <source>
        <dbReference type="Proteomes" id="UP000053201"/>
    </source>
</evidence>
<comment type="function">
    <text evidence="1">Catalyzes the transfer of a methyl group from 5-methyltetrahydrofolate to homocysteine resulting in methionine formation.</text>
</comment>